<dbReference type="PROSITE" id="PS50160">
    <property type="entry name" value="DNA_LIGASE_A3"/>
    <property type="match status" value="1"/>
</dbReference>
<dbReference type="GO" id="GO:0003677">
    <property type="term" value="F:DNA binding"/>
    <property type="evidence" value="ECO:0007669"/>
    <property type="project" value="UniProtKB-KW"/>
</dbReference>
<dbReference type="Pfam" id="PF04679">
    <property type="entry name" value="DNA_ligase_A_C"/>
    <property type="match status" value="1"/>
</dbReference>
<dbReference type="AlphaFoldDB" id="A0A1T5BYG0"/>
<dbReference type="NCBIfam" id="TIGR02779">
    <property type="entry name" value="NHEJ_ligase_lig"/>
    <property type="match status" value="1"/>
</dbReference>
<reference evidence="23" key="1">
    <citation type="submission" date="2017-02" db="EMBL/GenBank/DDBJ databases">
        <authorList>
            <person name="Varghese N."/>
            <person name="Submissions S."/>
        </authorList>
    </citation>
    <scope>NUCLEOTIDE SEQUENCE [LARGE SCALE GENOMIC DNA]</scope>
    <source>
        <strain evidence="23">R11H</strain>
    </source>
</reference>
<dbReference type="InterPro" id="IPR014143">
    <property type="entry name" value="NHEJ_ligase_prk"/>
</dbReference>
<dbReference type="EC" id="6.5.1.1" evidence="2"/>
<gene>
    <name evidence="22" type="ORF">SAMN06295937_100820</name>
</gene>
<evidence type="ECO:0000313" key="22">
    <source>
        <dbReference type="EMBL" id="SKB52378.1"/>
    </source>
</evidence>
<dbReference type="NCBIfam" id="TIGR02778">
    <property type="entry name" value="ligD_pol"/>
    <property type="match status" value="1"/>
</dbReference>
<dbReference type="InterPro" id="IPR014144">
    <property type="entry name" value="LigD_PE_domain"/>
</dbReference>
<evidence type="ECO:0000256" key="14">
    <source>
        <dbReference type="ARBA" id="ARBA00023125"/>
    </source>
</evidence>
<dbReference type="CDD" id="cd07906">
    <property type="entry name" value="Adenylation_DNA_ligase_LigD_LigC"/>
    <property type="match status" value="1"/>
</dbReference>
<dbReference type="CDD" id="cd04862">
    <property type="entry name" value="PaeLigD_Pol_like"/>
    <property type="match status" value="1"/>
</dbReference>
<keyword evidence="4" id="KW-0808">Transferase</keyword>
<dbReference type="NCBIfam" id="NF004628">
    <property type="entry name" value="PRK05972.1"/>
    <property type="match status" value="1"/>
</dbReference>
<keyword evidence="16" id="KW-0234">DNA repair</keyword>
<evidence type="ECO:0000256" key="5">
    <source>
        <dbReference type="ARBA" id="ARBA00022695"/>
    </source>
</evidence>
<evidence type="ECO:0000256" key="12">
    <source>
        <dbReference type="ARBA" id="ARBA00022840"/>
    </source>
</evidence>
<keyword evidence="5" id="KW-0548">Nucleotidyltransferase</keyword>
<keyword evidence="7" id="KW-0479">Metal-binding</keyword>
<comment type="cofactor">
    <cofactor evidence="1">
        <name>Mn(2+)</name>
        <dbReference type="ChEBI" id="CHEBI:29035"/>
    </cofactor>
</comment>
<dbReference type="Gene3D" id="3.30.1490.70">
    <property type="match status" value="1"/>
</dbReference>
<organism evidence="22 23">
    <name type="scientific">Sphingopyxis flava</name>
    <dbReference type="NCBI Taxonomy" id="1507287"/>
    <lineage>
        <taxon>Bacteria</taxon>
        <taxon>Pseudomonadati</taxon>
        <taxon>Pseudomonadota</taxon>
        <taxon>Alphaproteobacteria</taxon>
        <taxon>Sphingomonadales</taxon>
        <taxon>Sphingomonadaceae</taxon>
        <taxon>Sphingopyxis</taxon>
    </lineage>
</organism>
<dbReference type="GO" id="GO:0006281">
    <property type="term" value="P:DNA repair"/>
    <property type="evidence" value="ECO:0007669"/>
    <property type="project" value="UniProtKB-KW"/>
</dbReference>
<proteinExistence type="predicted"/>
<protein>
    <recommendedName>
        <fullName evidence="2">DNA ligase (ATP)</fullName>
        <ecNumber evidence="2">6.5.1.1</ecNumber>
    </recommendedName>
    <alternativeName>
        <fullName evidence="19">NHEJ DNA polymerase</fullName>
    </alternativeName>
</protein>
<dbReference type="Gene3D" id="3.90.920.10">
    <property type="entry name" value="DNA primase, PRIM domain"/>
    <property type="match status" value="1"/>
</dbReference>
<dbReference type="Pfam" id="PF21686">
    <property type="entry name" value="LigD_Prim-Pol"/>
    <property type="match status" value="1"/>
</dbReference>
<dbReference type="InterPro" id="IPR014146">
    <property type="entry name" value="LigD_ligase_dom"/>
</dbReference>
<evidence type="ECO:0000256" key="17">
    <source>
        <dbReference type="ARBA" id="ARBA00023211"/>
    </source>
</evidence>
<dbReference type="NCBIfam" id="TIGR02777">
    <property type="entry name" value="LigD_PE_dom"/>
    <property type="match status" value="1"/>
</dbReference>
<dbReference type="Gene3D" id="3.30.470.30">
    <property type="entry name" value="DNA ligase/mRNA capping enzyme"/>
    <property type="match status" value="1"/>
</dbReference>
<dbReference type="PANTHER" id="PTHR42705:SF2">
    <property type="entry name" value="BIFUNCTIONAL NON-HOMOLOGOUS END JOINING PROTEIN LIGD"/>
    <property type="match status" value="1"/>
</dbReference>
<keyword evidence="18" id="KW-0511">Multifunctional enzyme</keyword>
<dbReference type="InterPro" id="IPR052171">
    <property type="entry name" value="NHEJ_LigD"/>
</dbReference>
<evidence type="ECO:0000256" key="8">
    <source>
        <dbReference type="ARBA" id="ARBA00022741"/>
    </source>
</evidence>
<dbReference type="GO" id="GO:0004527">
    <property type="term" value="F:exonuclease activity"/>
    <property type="evidence" value="ECO:0007669"/>
    <property type="project" value="UniProtKB-KW"/>
</dbReference>
<keyword evidence="10" id="KW-0378">Hydrolase</keyword>
<keyword evidence="8" id="KW-0547">Nucleotide-binding</keyword>
<evidence type="ECO:0000256" key="20">
    <source>
        <dbReference type="ARBA" id="ARBA00034003"/>
    </source>
</evidence>
<keyword evidence="3 22" id="KW-0436">Ligase</keyword>
<keyword evidence="17" id="KW-0464">Manganese</keyword>
<dbReference type="Pfam" id="PF01068">
    <property type="entry name" value="DNA_ligase_A_M"/>
    <property type="match status" value="1"/>
</dbReference>
<dbReference type="GO" id="GO:0003910">
    <property type="term" value="F:DNA ligase (ATP) activity"/>
    <property type="evidence" value="ECO:0007669"/>
    <property type="project" value="UniProtKB-EC"/>
</dbReference>
<dbReference type="RefSeq" id="WP_079638204.1">
    <property type="nucleotide sequence ID" value="NZ_FUYP01000008.1"/>
</dbReference>
<evidence type="ECO:0000256" key="13">
    <source>
        <dbReference type="ARBA" id="ARBA00022932"/>
    </source>
</evidence>
<dbReference type="SUPFAM" id="SSF50249">
    <property type="entry name" value="Nucleic acid-binding proteins"/>
    <property type="match status" value="1"/>
</dbReference>
<dbReference type="CDD" id="cd07971">
    <property type="entry name" value="OBF_DNA_ligase_LigD"/>
    <property type="match status" value="1"/>
</dbReference>
<keyword evidence="23" id="KW-1185">Reference proteome</keyword>
<dbReference type="InterPro" id="IPR014145">
    <property type="entry name" value="LigD_pol_dom"/>
</dbReference>
<name>A0A1T5BYG0_9SPHN</name>
<evidence type="ECO:0000313" key="23">
    <source>
        <dbReference type="Proteomes" id="UP000190044"/>
    </source>
</evidence>
<dbReference type="InterPro" id="IPR012310">
    <property type="entry name" value="DNA_ligase_ATP-dep_cent"/>
</dbReference>
<sequence length="837" mass="92073">MARADPLASYNAKRDFALTPEPAGKVEKGAGHRFIVQKHDATRLHYDFRLEADGVLKSWAVTRGPSANPDDKRLAVRTEDHPMAYAQFEGVIPKGEYGGGTVMLWDSGSWAPVEGKSAKDIEKGHLHFVLDGERMKGEWLLVRMKPRPGEKRENWLLRKVKDAEAGGSDDLTGRHLTSVLTGRTMAEIASDEGGEQSLEGAKGAAFAKKMKAAAAHNKKVARPKAKARPAKPPKFRPLQLATLVDAVPAGNGWMHEIKFDGYRAEIAAAGREVHVYTRNGLDWTDKFAPLVRHLAALDLPPCLIDGEIVAYGKDGNPDFSSLQAVLKRGHGAQDEQTELRFFAFDLLEEGGRSLANLGNLERKERLEALLRDASPPIAVADHMIGAGETLYRAMCRAGQEGIISKRADAAYSGRRTKNWVKVKCTRRQEFIIVGWKPSSTKQRPFSSLLLAQREGDELVYKGNVGTGFDTKAMAELAKQFARRERKSAPLAVDKAAARHVRWLKPDLVAEIAFAEFTASGSVRHASFLGLRHDKEAKDVTPETPQAAPAPESEIVISNRERVIFPEAKATKGDLADYYAAVAPVMLPHMARRPVSLVRCPQGRAKKCFFQKHDAGSFGDHVHHVPIREKDGGHEDYLYVEDAEGILACVQMGTIEFHGWDSHVDTLEAPDRMVFDLDPDEGLDFANVKKAAADLRRQLADIGLVSFAMLSGGKGIHVVVPLEPGHSWEKHKDFSKRFAEALSLAEPDRYVATMSKAKRKGKIFIDYLRNQRGSTAIMPYSARAREGAPVAAPIGWDALADIASPGRWTIGDAEELLTRAASAELKGWGFAKQVLPDF</sequence>
<dbReference type="EMBL" id="FUYP01000008">
    <property type="protein sequence ID" value="SKB52378.1"/>
    <property type="molecule type" value="Genomic_DNA"/>
</dbReference>
<evidence type="ECO:0000256" key="19">
    <source>
        <dbReference type="ARBA" id="ARBA00029943"/>
    </source>
</evidence>
<evidence type="ECO:0000256" key="15">
    <source>
        <dbReference type="ARBA" id="ARBA00023172"/>
    </source>
</evidence>
<dbReference type="GO" id="GO:0005524">
    <property type="term" value="F:ATP binding"/>
    <property type="evidence" value="ECO:0007669"/>
    <property type="project" value="UniProtKB-KW"/>
</dbReference>
<evidence type="ECO:0000256" key="6">
    <source>
        <dbReference type="ARBA" id="ARBA00022722"/>
    </source>
</evidence>
<dbReference type="GO" id="GO:0003887">
    <property type="term" value="F:DNA-directed DNA polymerase activity"/>
    <property type="evidence" value="ECO:0007669"/>
    <property type="project" value="UniProtKB-KW"/>
</dbReference>
<evidence type="ECO:0000256" key="1">
    <source>
        <dbReference type="ARBA" id="ARBA00001936"/>
    </source>
</evidence>
<evidence type="ECO:0000256" key="3">
    <source>
        <dbReference type="ARBA" id="ARBA00022598"/>
    </source>
</evidence>
<dbReference type="SUPFAM" id="SSF56091">
    <property type="entry name" value="DNA ligase/mRNA capping enzyme, catalytic domain"/>
    <property type="match status" value="1"/>
</dbReference>
<evidence type="ECO:0000259" key="21">
    <source>
        <dbReference type="PROSITE" id="PS50160"/>
    </source>
</evidence>
<evidence type="ECO:0000256" key="16">
    <source>
        <dbReference type="ARBA" id="ARBA00023204"/>
    </source>
</evidence>
<feature type="domain" description="ATP-dependent DNA ligase family profile" evidence="21">
    <location>
        <begin position="332"/>
        <end position="423"/>
    </location>
</feature>
<evidence type="ECO:0000256" key="11">
    <source>
        <dbReference type="ARBA" id="ARBA00022839"/>
    </source>
</evidence>
<keyword evidence="11" id="KW-0269">Exonuclease</keyword>
<accession>A0A1T5BYG0</accession>
<keyword evidence="9" id="KW-0227">DNA damage</keyword>
<keyword evidence="12" id="KW-0067">ATP-binding</keyword>
<keyword evidence="6" id="KW-0540">Nuclease</keyword>
<dbReference type="InterPro" id="IPR012340">
    <property type="entry name" value="NA-bd_OB-fold"/>
</dbReference>
<dbReference type="Gene3D" id="2.40.50.140">
    <property type="entry name" value="Nucleic acid-binding proteins"/>
    <property type="match status" value="1"/>
</dbReference>
<comment type="catalytic activity">
    <reaction evidence="20">
        <text>ATP + (deoxyribonucleotide)n-3'-hydroxyl + 5'-phospho-(deoxyribonucleotide)m = (deoxyribonucleotide)n+m + AMP + diphosphate.</text>
        <dbReference type="EC" id="6.5.1.1"/>
    </reaction>
</comment>
<dbReference type="Proteomes" id="UP000190044">
    <property type="component" value="Unassembled WGS sequence"/>
</dbReference>
<dbReference type="InterPro" id="IPR033651">
    <property type="entry name" value="PaeLigD_Pol-like"/>
</dbReference>
<evidence type="ECO:0000256" key="9">
    <source>
        <dbReference type="ARBA" id="ARBA00022763"/>
    </source>
</evidence>
<keyword evidence="14" id="KW-0238">DNA-binding</keyword>
<dbReference type="OrthoDB" id="9802472at2"/>
<keyword evidence="13" id="KW-0239">DNA-directed DNA polymerase</keyword>
<dbReference type="NCBIfam" id="TIGR02776">
    <property type="entry name" value="NHEJ_ligase_prk"/>
    <property type="match status" value="1"/>
</dbReference>
<evidence type="ECO:0000256" key="2">
    <source>
        <dbReference type="ARBA" id="ARBA00012727"/>
    </source>
</evidence>
<evidence type="ECO:0000256" key="10">
    <source>
        <dbReference type="ARBA" id="ARBA00022801"/>
    </source>
</evidence>
<dbReference type="PANTHER" id="PTHR42705">
    <property type="entry name" value="BIFUNCTIONAL NON-HOMOLOGOUS END JOINING PROTEIN LIGD"/>
    <property type="match status" value="1"/>
</dbReference>
<keyword evidence="15" id="KW-0233">DNA recombination</keyword>
<dbReference type="InterPro" id="IPR012309">
    <property type="entry name" value="DNA_ligase_ATP-dep_C"/>
</dbReference>
<dbReference type="Pfam" id="PF13298">
    <property type="entry name" value="LigD_N"/>
    <property type="match status" value="1"/>
</dbReference>
<evidence type="ECO:0000256" key="7">
    <source>
        <dbReference type="ARBA" id="ARBA00022723"/>
    </source>
</evidence>
<evidence type="ECO:0000256" key="4">
    <source>
        <dbReference type="ARBA" id="ARBA00022679"/>
    </source>
</evidence>
<evidence type="ECO:0000256" key="18">
    <source>
        <dbReference type="ARBA" id="ARBA00023268"/>
    </source>
</evidence>
<dbReference type="GO" id="GO:0006310">
    <property type="term" value="P:DNA recombination"/>
    <property type="evidence" value="ECO:0007669"/>
    <property type="project" value="UniProtKB-KW"/>
</dbReference>
<dbReference type="GO" id="GO:0046872">
    <property type="term" value="F:metal ion binding"/>
    <property type="evidence" value="ECO:0007669"/>
    <property type="project" value="UniProtKB-KW"/>
</dbReference>